<feature type="transmembrane region" description="Helical" evidence="8">
    <location>
        <begin position="349"/>
        <end position="371"/>
    </location>
</feature>
<accession>A0A0P1IND2</accession>
<sequence>MSQNIHASGHGEGFSLADMLGVDPLWIATGILIMTYAVLITEKVNRAILAMLGASLMVLFGILNQEQAVAGVDANTLALLIGMMVIVGITSKSGLFQYVAIVSSKWVKANPTGILIMLTLITAVFSALLDNVTTVLLIAPITLLITDALETKVFPFFLAEILASNVGGTATLIGDPPNIIIGSAADLSFMQFVYNLAPISAICLVVLTLIIFLMYRKPLSAIPQSARDRIMQFNEKEAITDKVLLVKSLSVLALVLLGFIVGHGHGIQPGTSALAGAGLLMLLAYGHQHGEEQSESVHHIFGEVEWITIFFFGGLFVIVAGVEHVGLLEFFGNKVLEFTEGDMRMTALLIFWASGILSALLDNIPFVATMIPLIESTADSFGGPDAIEPLWWSLALGACLGGNGTLLGASANLTVAAFAEKAKQPIGFLKFMMYAFPIMLLTLAMAHFYIDWRYF</sequence>
<dbReference type="PANTHER" id="PTHR43568">
    <property type="entry name" value="P PROTEIN"/>
    <property type="match status" value="1"/>
</dbReference>
<evidence type="ECO:0000256" key="5">
    <source>
        <dbReference type="ARBA" id="ARBA00022692"/>
    </source>
</evidence>
<dbReference type="Proteomes" id="UP000051184">
    <property type="component" value="Unassembled WGS sequence"/>
</dbReference>
<evidence type="ECO:0000256" key="6">
    <source>
        <dbReference type="ARBA" id="ARBA00022989"/>
    </source>
</evidence>
<comment type="subcellular location">
    <subcellularLocation>
        <location evidence="1">Cell membrane</location>
        <topology evidence="1">Multi-pass membrane protein</topology>
    </subcellularLocation>
</comment>
<reference evidence="11" key="1">
    <citation type="submission" date="2015-09" db="EMBL/GenBank/DDBJ databases">
        <authorList>
            <person name="Rodrigo-Torres Lidia"/>
            <person name="Arahal R.David."/>
        </authorList>
    </citation>
    <scope>NUCLEOTIDE SEQUENCE [LARGE SCALE GENOMIC DNA]</scope>
    <source>
        <strain evidence="11">CECT 5114</strain>
    </source>
</reference>
<gene>
    <name evidence="10" type="primary">arsB</name>
    <name evidence="10" type="ORF">TA5114_00973</name>
</gene>
<dbReference type="RefSeq" id="WP_058314183.1">
    <property type="nucleotide sequence ID" value="NZ_CYTO01000001.1"/>
</dbReference>
<keyword evidence="7 8" id="KW-0472">Membrane</keyword>
<keyword evidence="11" id="KW-1185">Reference proteome</keyword>
<dbReference type="PANTHER" id="PTHR43568:SF1">
    <property type="entry name" value="P PROTEIN"/>
    <property type="match status" value="1"/>
</dbReference>
<organism evidence="10 11">
    <name type="scientific">Cognatishimia activa</name>
    <dbReference type="NCBI Taxonomy" id="1715691"/>
    <lineage>
        <taxon>Bacteria</taxon>
        <taxon>Pseudomonadati</taxon>
        <taxon>Pseudomonadota</taxon>
        <taxon>Alphaproteobacteria</taxon>
        <taxon>Rhodobacterales</taxon>
        <taxon>Paracoccaceae</taxon>
        <taxon>Cognatishimia</taxon>
    </lineage>
</organism>
<feature type="transmembrane region" description="Helical" evidence="8">
    <location>
        <begin position="243"/>
        <end position="262"/>
    </location>
</feature>
<comment type="similarity">
    <text evidence="2">Belongs to the CitM (TC 2.A.11) transporter family.</text>
</comment>
<dbReference type="STRING" id="1715691.TA5113_00006"/>
<feature type="transmembrane region" description="Helical" evidence="8">
    <location>
        <begin position="77"/>
        <end position="102"/>
    </location>
</feature>
<evidence type="ECO:0000256" key="8">
    <source>
        <dbReference type="SAM" id="Phobius"/>
    </source>
</evidence>
<keyword evidence="3" id="KW-0813">Transport</keyword>
<feature type="transmembrane region" description="Helical" evidence="8">
    <location>
        <begin position="193"/>
        <end position="215"/>
    </location>
</feature>
<evidence type="ECO:0000256" key="1">
    <source>
        <dbReference type="ARBA" id="ARBA00004651"/>
    </source>
</evidence>
<feature type="transmembrane region" description="Helical" evidence="8">
    <location>
        <begin position="306"/>
        <end position="328"/>
    </location>
</feature>
<dbReference type="EMBL" id="CYUE01000008">
    <property type="protein sequence ID" value="CUK25182.1"/>
    <property type="molecule type" value="Genomic_DNA"/>
</dbReference>
<dbReference type="OrthoDB" id="9774335at2"/>
<feature type="transmembrane region" description="Helical" evidence="8">
    <location>
        <begin position="391"/>
        <end position="419"/>
    </location>
</feature>
<dbReference type="PRINTS" id="PR00758">
    <property type="entry name" value="ARSENICPUMP"/>
</dbReference>
<dbReference type="Pfam" id="PF03600">
    <property type="entry name" value="CitMHS"/>
    <property type="match status" value="1"/>
</dbReference>
<evidence type="ECO:0000259" key="9">
    <source>
        <dbReference type="Pfam" id="PF03600"/>
    </source>
</evidence>
<feature type="transmembrane region" description="Helical" evidence="8">
    <location>
        <begin position="431"/>
        <end position="450"/>
    </location>
</feature>
<feature type="transmembrane region" description="Helical" evidence="8">
    <location>
        <begin position="114"/>
        <end position="141"/>
    </location>
</feature>
<keyword evidence="4" id="KW-1003">Cell membrane</keyword>
<evidence type="ECO:0000256" key="2">
    <source>
        <dbReference type="ARBA" id="ARBA00009843"/>
    </source>
</evidence>
<evidence type="ECO:0000256" key="4">
    <source>
        <dbReference type="ARBA" id="ARBA00022475"/>
    </source>
</evidence>
<keyword evidence="6 8" id="KW-1133">Transmembrane helix</keyword>
<name>A0A0P1IND2_9RHOB</name>
<keyword evidence="5 8" id="KW-0812">Transmembrane</keyword>
<evidence type="ECO:0000256" key="3">
    <source>
        <dbReference type="ARBA" id="ARBA00022448"/>
    </source>
</evidence>
<proteinExistence type="inferred from homology"/>
<dbReference type="GO" id="GO:0015105">
    <property type="term" value="F:arsenite transmembrane transporter activity"/>
    <property type="evidence" value="ECO:0007669"/>
    <property type="project" value="InterPro"/>
</dbReference>
<evidence type="ECO:0000313" key="10">
    <source>
        <dbReference type="EMBL" id="CUK25182.1"/>
    </source>
</evidence>
<dbReference type="InterPro" id="IPR000802">
    <property type="entry name" value="Arsenical_pump_ArsB"/>
</dbReference>
<dbReference type="InterPro" id="IPR004680">
    <property type="entry name" value="Cit_transptr-like_dom"/>
</dbReference>
<dbReference type="InterPro" id="IPR051475">
    <property type="entry name" value="Diverse_Ion_Transporter"/>
</dbReference>
<feature type="transmembrane region" description="Helical" evidence="8">
    <location>
        <begin position="24"/>
        <end position="40"/>
    </location>
</feature>
<dbReference type="AlphaFoldDB" id="A0A0P1IND2"/>
<feature type="domain" description="Citrate transporter-like" evidence="9">
    <location>
        <begin position="36"/>
        <end position="397"/>
    </location>
</feature>
<dbReference type="CDD" id="cd01116">
    <property type="entry name" value="P_permease"/>
    <property type="match status" value="1"/>
</dbReference>
<evidence type="ECO:0000313" key="11">
    <source>
        <dbReference type="Proteomes" id="UP000051184"/>
    </source>
</evidence>
<protein>
    <submittedName>
        <fullName evidence="10">Arsenic efflux pump protein</fullName>
    </submittedName>
</protein>
<dbReference type="GO" id="GO:0005886">
    <property type="term" value="C:plasma membrane"/>
    <property type="evidence" value="ECO:0007669"/>
    <property type="project" value="UniProtKB-SubCell"/>
</dbReference>
<evidence type="ECO:0000256" key="7">
    <source>
        <dbReference type="ARBA" id="ARBA00023136"/>
    </source>
</evidence>
<feature type="transmembrane region" description="Helical" evidence="8">
    <location>
        <begin position="47"/>
        <end position="65"/>
    </location>
</feature>